<dbReference type="EMBL" id="AYKW01000001">
    <property type="protein sequence ID" value="PIL36420.1"/>
    <property type="molecule type" value="Genomic_DNA"/>
</dbReference>
<feature type="region of interest" description="Disordered" evidence="1">
    <location>
        <begin position="1"/>
        <end position="43"/>
    </location>
</feature>
<name>A0A2G8SRN4_9APHY</name>
<evidence type="ECO:0000256" key="1">
    <source>
        <dbReference type="SAM" id="MobiDB-lite"/>
    </source>
</evidence>
<feature type="compositionally biased region" description="Pro residues" evidence="1">
    <location>
        <begin position="1"/>
        <end position="10"/>
    </location>
</feature>
<comment type="caution">
    <text evidence="2">The sequence shown here is derived from an EMBL/GenBank/DDBJ whole genome shotgun (WGS) entry which is preliminary data.</text>
</comment>
<sequence length="99" mass="10250">MKPHHPPISEPRPTAAKPCAPDAAQHSGPETHDRRTAGRIPHEDGAIFVPLPATFAHNACPVNVAAATASHVSLAVVRTSPGFVRGVSGQYSWTVAGGT</sequence>
<gene>
    <name evidence="2" type="ORF">GSI_00108</name>
</gene>
<dbReference type="AlphaFoldDB" id="A0A2G8SRN4"/>
<dbReference type="Proteomes" id="UP000230002">
    <property type="component" value="Unassembled WGS sequence"/>
</dbReference>
<accession>A0A2G8SRN4</accession>
<evidence type="ECO:0000313" key="3">
    <source>
        <dbReference type="Proteomes" id="UP000230002"/>
    </source>
</evidence>
<organism evidence="2 3">
    <name type="scientific">Ganoderma sinense ZZ0214-1</name>
    <dbReference type="NCBI Taxonomy" id="1077348"/>
    <lineage>
        <taxon>Eukaryota</taxon>
        <taxon>Fungi</taxon>
        <taxon>Dikarya</taxon>
        <taxon>Basidiomycota</taxon>
        <taxon>Agaricomycotina</taxon>
        <taxon>Agaricomycetes</taxon>
        <taxon>Polyporales</taxon>
        <taxon>Polyporaceae</taxon>
        <taxon>Ganoderma</taxon>
    </lineage>
</organism>
<feature type="compositionally biased region" description="Basic and acidic residues" evidence="1">
    <location>
        <begin position="29"/>
        <end position="43"/>
    </location>
</feature>
<keyword evidence="3" id="KW-1185">Reference proteome</keyword>
<evidence type="ECO:0000313" key="2">
    <source>
        <dbReference type="EMBL" id="PIL36420.1"/>
    </source>
</evidence>
<protein>
    <submittedName>
        <fullName evidence="2">Uncharacterized protein</fullName>
    </submittedName>
</protein>
<proteinExistence type="predicted"/>
<reference evidence="2 3" key="1">
    <citation type="journal article" date="2015" name="Sci. Rep.">
        <title>Chromosome-level genome map provides insights into diverse defense mechanisms in the medicinal fungus Ganoderma sinense.</title>
        <authorList>
            <person name="Zhu Y."/>
            <person name="Xu J."/>
            <person name="Sun C."/>
            <person name="Zhou S."/>
            <person name="Xu H."/>
            <person name="Nelson D.R."/>
            <person name="Qian J."/>
            <person name="Song J."/>
            <person name="Luo H."/>
            <person name="Xiang L."/>
            <person name="Li Y."/>
            <person name="Xu Z."/>
            <person name="Ji A."/>
            <person name="Wang L."/>
            <person name="Lu S."/>
            <person name="Hayward A."/>
            <person name="Sun W."/>
            <person name="Li X."/>
            <person name="Schwartz D.C."/>
            <person name="Wang Y."/>
            <person name="Chen S."/>
        </authorList>
    </citation>
    <scope>NUCLEOTIDE SEQUENCE [LARGE SCALE GENOMIC DNA]</scope>
    <source>
        <strain evidence="2 3">ZZ0214-1</strain>
    </source>
</reference>